<name>A0A0A9FQ17_ARUDO</name>
<proteinExistence type="predicted"/>
<organism evidence="1">
    <name type="scientific">Arundo donax</name>
    <name type="common">Giant reed</name>
    <name type="synonym">Donax arundinaceus</name>
    <dbReference type="NCBI Taxonomy" id="35708"/>
    <lineage>
        <taxon>Eukaryota</taxon>
        <taxon>Viridiplantae</taxon>
        <taxon>Streptophyta</taxon>
        <taxon>Embryophyta</taxon>
        <taxon>Tracheophyta</taxon>
        <taxon>Spermatophyta</taxon>
        <taxon>Magnoliopsida</taxon>
        <taxon>Liliopsida</taxon>
        <taxon>Poales</taxon>
        <taxon>Poaceae</taxon>
        <taxon>PACMAD clade</taxon>
        <taxon>Arundinoideae</taxon>
        <taxon>Arundineae</taxon>
        <taxon>Arundo</taxon>
    </lineage>
</organism>
<reference evidence="1" key="1">
    <citation type="submission" date="2014-09" db="EMBL/GenBank/DDBJ databases">
        <authorList>
            <person name="Magalhaes I.L.F."/>
            <person name="Oliveira U."/>
            <person name="Santos F.R."/>
            <person name="Vidigal T.H.D.A."/>
            <person name="Brescovit A.D."/>
            <person name="Santos A.J."/>
        </authorList>
    </citation>
    <scope>NUCLEOTIDE SEQUENCE</scope>
    <source>
        <tissue evidence="1">Shoot tissue taken approximately 20 cm above the soil surface</tissue>
    </source>
</reference>
<evidence type="ECO:0000313" key="1">
    <source>
        <dbReference type="EMBL" id="JAE14910.1"/>
    </source>
</evidence>
<dbReference type="EMBL" id="GBRH01182986">
    <property type="protein sequence ID" value="JAE14910.1"/>
    <property type="molecule type" value="Transcribed_RNA"/>
</dbReference>
<accession>A0A0A9FQ17</accession>
<protein>
    <submittedName>
        <fullName evidence="1">Uncharacterized protein</fullName>
    </submittedName>
</protein>
<dbReference type="AlphaFoldDB" id="A0A0A9FQ17"/>
<sequence>MMSRPCETIFHQARHINCILVCQWAHVIQFKKKIGYTYLVFMNNFVTCI</sequence>
<reference evidence="1" key="2">
    <citation type="journal article" date="2015" name="Data Brief">
        <title>Shoot transcriptome of the giant reed, Arundo donax.</title>
        <authorList>
            <person name="Barrero R.A."/>
            <person name="Guerrero F.D."/>
            <person name="Moolhuijzen P."/>
            <person name="Goolsby J.A."/>
            <person name="Tidwell J."/>
            <person name="Bellgard S.E."/>
            <person name="Bellgard M.I."/>
        </authorList>
    </citation>
    <scope>NUCLEOTIDE SEQUENCE</scope>
    <source>
        <tissue evidence="1">Shoot tissue taken approximately 20 cm above the soil surface</tissue>
    </source>
</reference>